<keyword evidence="1" id="KW-0067">ATP-binding</keyword>
<name>A0A9E4N8U1_9GAMM</name>
<reference evidence="3" key="1">
    <citation type="journal article" date="2021" name="Proc. Natl. Acad. Sci. U.S.A.">
        <title>Global biogeography of chemosynthetic symbionts reveals both localized and globally distributed symbiont groups. .</title>
        <authorList>
            <person name="Osvatic J.T."/>
            <person name="Wilkins L.G.E."/>
            <person name="Leibrecht L."/>
            <person name="Leray M."/>
            <person name="Zauner S."/>
            <person name="Polzin J."/>
            <person name="Camacho Y."/>
            <person name="Gros O."/>
            <person name="van Gils J.A."/>
            <person name="Eisen J.A."/>
            <person name="Petersen J.M."/>
            <person name="Yuen B."/>
        </authorList>
    </citation>
    <scope>NUCLEOTIDE SEQUENCE</scope>
    <source>
        <strain evidence="3">MAGclacostrist064TRANS</strain>
    </source>
</reference>
<dbReference type="SUPFAM" id="SSF56059">
    <property type="entry name" value="Glutathione synthetase ATP-binding domain-like"/>
    <property type="match status" value="1"/>
</dbReference>
<evidence type="ECO:0000313" key="4">
    <source>
        <dbReference type="Proteomes" id="UP000886667"/>
    </source>
</evidence>
<dbReference type="Gene3D" id="3.30.470.20">
    <property type="entry name" value="ATP-grasp fold, B domain"/>
    <property type="match status" value="1"/>
</dbReference>
<keyword evidence="1" id="KW-0547">Nucleotide-binding</keyword>
<comment type="caution">
    <text evidence="3">The sequence shown here is derived from an EMBL/GenBank/DDBJ whole genome shotgun (WGS) entry which is preliminary data.</text>
</comment>
<proteinExistence type="predicted"/>
<feature type="domain" description="ATP-grasp" evidence="2">
    <location>
        <begin position="108"/>
        <end position="293"/>
    </location>
</feature>
<accession>A0A9E4N8U1</accession>
<dbReference type="EMBL" id="JAEPCM010000942">
    <property type="protein sequence ID" value="MCG7949566.1"/>
    <property type="molecule type" value="Genomic_DNA"/>
</dbReference>
<dbReference type="InterPro" id="IPR011761">
    <property type="entry name" value="ATP-grasp"/>
</dbReference>
<dbReference type="GO" id="GO:0005524">
    <property type="term" value="F:ATP binding"/>
    <property type="evidence" value="ECO:0007669"/>
    <property type="project" value="UniProtKB-UniRule"/>
</dbReference>
<organism evidence="3 4">
    <name type="scientific">Candidatus Thiodiazotropha taylori</name>
    <dbReference type="NCBI Taxonomy" id="2792791"/>
    <lineage>
        <taxon>Bacteria</taxon>
        <taxon>Pseudomonadati</taxon>
        <taxon>Pseudomonadota</taxon>
        <taxon>Gammaproteobacteria</taxon>
        <taxon>Chromatiales</taxon>
        <taxon>Sedimenticolaceae</taxon>
        <taxon>Candidatus Thiodiazotropha</taxon>
    </lineage>
</organism>
<dbReference type="Proteomes" id="UP000886667">
    <property type="component" value="Unassembled WGS sequence"/>
</dbReference>
<dbReference type="Pfam" id="PF13535">
    <property type="entry name" value="ATP-grasp_4"/>
    <property type="match status" value="1"/>
</dbReference>
<evidence type="ECO:0000256" key="1">
    <source>
        <dbReference type="PROSITE-ProRule" id="PRU00409"/>
    </source>
</evidence>
<evidence type="ECO:0000313" key="3">
    <source>
        <dbReference type="EMBL" id="MCG7949566.1"/>
    </source>
</evidence>
<gene>
    <name evidence="3" type="ORF">JAZ07_24785</name>
</gene>
<dbReference type="GO" id="GO:0046872">
    <property type="term" value="F:metal ion binding"/>
    <property type="evidence" value="ECO:0007669"/>
    <property type="project" value="InterPro"/>
</dbReference>
<evidence type="ECO:0000259" key="2">
    <source>
        <dbReference type="PROSITE" id="PS50975"/>
    </source>
</evidence>
<dbReference type="Gene3D" id="3.40.50.20">
    <property type="match status" value="1"/>
</dbReference>
<sequence>MTSRSLLVDTNRAAVPIYRALRDLGHEVWVVGNRPTETLAKLAQNYTQLDYSDTKQLGAFVETHGFDYLIPGCTDLSYRACAEINQGRYPNIDSLSTTDSINNQHPFRESAEAMGLPVPRRLTLDQLPEVEAVIVKPVDSFSGRGIRVVHAATADKLAEAQSSASQASNRGETIIEEYIQGQLYSHSAFLHAGRIVADFLVREDCISSPFTVDTSRLADDFPQQTLAAIRQDIGRLASTLSLADGLIHTQFICRDNDYWIIEATRRCPGDLYALLIELATGYPYAANYAACFLGEAPQARENDQLQALITRHTVTSRQGTLLWGYQFNRPVDIRLFVPLATSGDRIEASPYGRAGVFFFGSSSVEEQYGLYQSILEGKLYTLE</sequence>
<protein>
    <submittedName>
        <fullName evidence="3">ATP-grasp domain-containing protein</fullName>
    </submittedName>
</protein>
<dbReference type="AlphaFoldDB" id="A0A9E4N8U1"/>
<dbReference type="PROSITE" id="PS50975">
    <property type="entry name" value="ATP_GRASP"/>
    <property type="match status" value="1"/>
</dbReference>